<dbReference type="GO" id="GO:0030170">
    <property type="term" value="F:pyridoxal phosphate binding"/>
    <property type="evidence" value="ECO:0007669"/>
    <property type="project" value="UniProtKB-ARBA"/>
</dbReference>
<evidence type="ECO:0000256" key="5">
    <source>
        <dbReference type="RuleBase" id="RU004508"/>
    </source>
</evidence>
<dbReference type="Pfam" id="PF01041">
    <property type="entry name" value="DegT_DnrJ_EryC1"/>
    <property type="match status" value="1"/>
</dbReference>
<dbReference type="InterPro" id="IPR015422">
    <property type="entry name" value="PyrdxlP-dep_Trfase_small"/>
</dbReference>
<dbReference type="Gene3D" id="3.90.1150.10">
    <property type="entry name" value="Aspartate Aminotransferase, domain 1"/>
    <property type="match status" value="1"/>
</dbReference>
<dbReference type="GO" id="GO:0008483">
    <property type="term" value="F:transaminase activity"/>
    <property type="evidence" value="ECO:0007669"/>
    <property type="project" value="UniProtKB-KW"/>
</dbReference>
<dbReference type="AlphaFoldDB" id="A0A7D4BM05"/>
<keyword evidence="1 4" id="KW-0663">Pyridoxal phosphate</keyword>
<evidence type="ECO:0000313" key="6">
    <source>
        <dbReference type="EMBL" id="QKG85690.1"/>
    </source>
</evidence>
<dbReference type="EMBL" id="CP048104">
    <property type="protein sequence ID" value="QKG85690.1"/>
    <property type="molecule type" value="Genomic_DNA"/>
</dbReference>
<name>A0A7D4BM05_9BACL</name>
<evidence type="ECO:0000256" key="2">
    <source>
        <dbReference type="ARBA" id="ARBA00037999"/>
    </source>
</evidence>
<dbReference type="CDD" id="cd00616">
    <property type="entry name" value="AHBA_syn"/>
    <property type="match status" value="1"/>
</dbReference>
<organism evidence="6 7">
    <name type="scientific">Kroppenstedtia pulmonis</name>
    <dbReference type="NCBI Taxonomy" id="1380685"/>
    <lineage>
        <taxon>Bacteria</taxon>
        <taxon>Bacillati</taxon>
        <taxon>Bacillota</taxon>
        <taxon>Bacilli</taxon>
        <taxon>Bacillales</taxon>
        <taxon>Thermoactinomycetaceae</taxon>
        <taxon>Kroppenstedtia</taxon>
    </lineage>
</organism>
<accession>A0A7D4BM05</accession>
<comment type="similarity">
    <text evidence="2 5">Belongs to the DegT/DnrJ/EryC1 family.</text>
</comment>
<dbReference type="Proteomes" id="UP000503088">
    <property type="component" value="Chromosome"/>
</dbReference>
<sequence length="369" mass="41025">MREIPLFNIADQYERLRQEIQEAVEQVLSGGQYILGPEVEAFEQGVADYAGVRYGIGVANGTDALLLALEAAGVGPGDEVITTPFTFFATAEAISRTGAVPVFVDIDPQTYNLDISQLEAKVSPRTKGIIPVHLFGQPVDMHAVNRFAQAHDLFVLEDAAQGMGGEYRGRKIGSMGHAATFSFFPTKNLGGYGDGGMIVTDDDEIKQKVRSLRVHGSHPKSKYRNERLGYNSRLDALQAAILNIKLGYLDHWNQLRRTGADCYDQLLEGVPVQVPFRIPGGVHVFHLYVIQTERRDQLRVYLKEKGIETGVYYSIPLHLQPVYHHLGYQEGDLPKAEYAAQRSLALPLYPGISQDTLVYITETIRGFFR</sequence>
<dbReference type="RefSeq" id="WP_173224568.1">
    <property type="nucleotide sequence ID" value="NZ_CP048104.1"/>
</dbReference>
<evidence type="ECO:0000256" key="1">
    <source>
        <dbReference type="ARBA" id="ARBA00022898"/>
    </source>
</evidence>
<gene>
    <name evidence="6" type="ORF">GXN76_15350</name>
</gene>
<proteinExistence type="inferred from homology"/>
<dbReference type="KEGG" id="kpul:GXN76_15350"/>
<dbReference type="SUPFAM" id="SSF53383">
    <property type="entry name" value="PLP-dependent transferases"/>
    <property type="match status" value="1"/>
</dbReference>
<dbReference type="InterPro" id="IPR015421">
    <property type="entry name" value="PyrdxlP-dep_Trfase_major"/>
</dbReference>
<feature type="active site" description="Proton acceptor" evidence="3">
    <location>
        <position position="187"/>
    </location>
</feature>
<evidence type="ECO:0000313" key="7">
    <source>
        <dbReference type="Proteomes" id="UP000503088"/>
    </source>
</evidence>
<evidence type="ECO:0000256" key="3">
    <source>
        <dbReference type="PIRSR" id="PIRSR000390-1"/>
    </source>
</evidence>
<keyword evidence="6" id="KW-0032">Aminotransferase</keyword>
<protein>
    <submittedName>
        <fullName evidence="6">DegT/DnrJ/EryC1/StrS family aminotransferase</fullName>
    </submittedName>
</protein>
<dbReference type="FunFam" id="3.40.640.10:FF:000089">
    <property type="entry name" value="Aminotransferase, DegT/DnrJ/EryC1/StrS family"/>
    <property type="match status" value="1"/>
</dbReference>
<keyword evidence="7" id="KW-1185">Reference proteome</keyword>
<dbReference type="Gene3D" id="3.40.640.10">
    <property type="entry name" value="Type I PLP-dependent aspartate aminotransferase-like (Major domain)"/>
    <property type="match status" value="1"/>
</dbReference>
<evidence type="ECO:0000256" key="4">
    <source>
        <dbReference type="PIRSR" id="PIRSR000390-2"/>
    </source>
</evidence>
<dbReference type="PIRSF" id="PIRSF000390">
    <property type="entry name" value="PLP_StrS"/>
    <property type="match status" value="1"/>
</dbReference>
<dbReference type="InterPro" id="IPR015424">
    <property type="entry name" value="PyrdxlP-dep_Trfase"/>
</dbReference>
<feature type="modified residue" description="N6-(pyridoxal phosphate)lysine" evidence="4">
    <location>
        <position position="187"/>
    </location>
</feature>
<dbReference type="PANTHER" id="PTHR30244:SF36">
    <property type="entry name" value="3-OXO-GLUCOSE-6-PHOSPHATE:GLUTAMATE AMINOTRANSFERASE"/>
    <property type="match status" value="1"/>
</dbReference>
<keyword evidence="6" id="KW-0808">Transferase</keyword>
<dbReference type="PANTHER" id="PTHR30244">
    <property type="entry name" value="TRANSAMINASE"/>
    <property type="match status" value="1"/>
</dbReference>
<dbReference type="InterPro" id="IPR000653">
    <property type="entry name" value="DegT/StrS_aminotransferase"/>
</dbReference>
<reference evidence="6 7" key="1">
    <citation type="submission" date="2020-01" db="EMBL/GenBank/DDBJ databases">
        <authorList>
            <person name="Gulvik C.A."/>
            <person name="Batra D.G."/>
        </authorList>
    </citation>
    <scope>NUCLEOTIDE SEQUENCE [LARGE SCALE GENOMIC DNA]</scope>
    <source>
        <strain evidence="6 7">W9323</strain>
    </source>
</reference>
<dbReference type="GO" id="GO:0000271">
    <property type="term" value="P:polysaccharide biosynthetic process"/>
    <property type="evidence" value="ECO:0007669"/>
    <property type="project" value="TreeGrafter"/>
</dbReference>